<dbReference type="AlphaFoldDB" id="A0A517U283"/>
<protein>
    <recommendedName>
        <fullName evidence="2">Ice-binding protein C-terminal domain-containing protein</fullName>
    </recommendedName>
</protein>
<sequence precursor="true">MKKCVTLSLGLLLAFSATSQRCWAQVKFDGGGDGVSFLDGANWSPDGVPNDPDPLNSGGPRYAINDNAVVSYATSAITFVEGLAVGADAPIASGDFGTPGTLNMSAGKLVVTGGGDSFQVARACCGGTGVINLTGDAVLEIQGSDPGVGTRDRGELNIGPNASVISTRPGGGYWRIGNYGPAIDASGSTPNGLEGNGLLNVEGSFSAHVIFLGATDGDGELRVSGNGSVILTDNLVPNINTDQPNRSALVHMIGSTATLNAVNLESANGLSQVHNEFEFSADLGGVSEIKLSNAMNITNNDLTVNLNNFVLGIGATERLFDAAPNQIYGSFASWAVNGGDPAFQYQLLYDLAAGDVLLQRIPEPSTLALLGIAAIGAVYGQRRALR</sequence>
<reference evidence="3 4" key="1">
    <citation type="submission" date="2019-02" db="EMBL/GenBank/DDBJ databases">
        <title>Deep-cultivation of Planctomycetes and their phenomic and genomic characterization uncovers novel biology.</title>
        <authorList>
            <person name="Wiegand S."/>
            <person name="Jogler M."/>
            <person name="Boedeker C."/>
            <person name="Pinto D."/>
            <person name="Vollmers J."/>
            <person name="Rivas-Marin E."/>
            <person name="Kohn T."/>
            <person name="Peeters S.H."/>
            <person name="Heuer A."/>
            <person name="Rast P."/>
            <person name="Oberbeckmann S."/>
            <person name="Bunk B."/>
            <person name="Jeske O."/>
            <person name="Meyerdierks A."/>
            <person name="Storesund J.E."/>
            <person name="Kallscheuer N."/>
            <person name="Luecker S."/>
            <person name="Lage O.M."/>
            <person name="Pohl T."/>
            <person name="Merkel B.J."/>
            <person name="Hornburger P."/>
            <person name="Mueller R.-W."/>
            <person name="Bruemmer F."/>
            <person name="Labrenz M."/>
            <person name="Spormann A.M."/>
            <person name="Op den Camp H."/>
            <person name="Overmann J."/>
            <person name="Amann R."/>
            <person name="Jetten M.S.M."/>
            <person name="Mascher T."/>
            <person name="Medema M.H."/>
            <person name="Devos D.P."/>
            <person name="Kaster A.-K."/>
            <person name="Ovreas L."/>
            <person name="Rohde M."/>
            <person name="Galperin M.Y."/>
            <person name="Jogler C."/>
        </authorList>
    </citation>
    <scope>NUCLEOTIDE SEQUENCE [LARGE SCALE GENOMIC DNA]</scope>
    <source>
        <strain evidence="3 4">I41</strain>
    </source>
</reference>
<organism evidence="3 4">
    <name type="scientific">Lacipirellula limnantheis</name>
    <dbReference type="NCBI Taxonomy" id="2528024"/>
    <lineage>
        <taxon>Bacteria</taxon>
        <taxon>Pseudomonadati</taxon>
        <taxon>Planctomycetota</taxon>
        <taxon>Planctomycetia</taxon>
        <taxon>Pirellulales</taxon>
        <taxon>Lacipirellulaceae</taxon>
        <taxon>Lacipirellula</taxon>
    </lineage>
</organism>
<evidence type="ECO:0000259" key="2">
    <source>
        <dbReference type="Pfam" id="PF07589"/>
    </source>
</evidence>
<proteinExistence type="predicted"/>
<dbReference type="InterPro" id="IPR013424">
    <property type="entry name" value="Ice-binding_C"/>
</dbReference>
<dbReference type="EMBL" id="CP036339">
    <property type="protein sequence ID" value="QDT74732.1"/>
    <property type="molecule type" value="Genomic_DNA"/>
</dbReference>
<name>A0A517U283_9BACT</name>
<evidence type="ECO:0000256" key="1">
    <source>
        <dbReference type="SAM" id="SignalP"/>
    </source>
</evidence>
<dbReference type="KEGG" id="llh:I41_39310"/>
<feature type="signal peptide" evidence="1">
    <location>
        <begin position="1"/>
        <end position="24"/>
    </location>
</feature>
<evidence type="ECO:0000313" key="4">
    <source>
        <dbReference type="Proteomes" id="UP000317909"/>
    </source>
</evidence>
<accession>A0A517U283</accession>
<dbReference type="OrthoDB" id="238092at2"/>
<gene>
    <name evidence="3" type="ORF">I41_39310</name>
</gene>
<keyword evidence="4" id="KW-1185">Reference proteome</keyword>
<keyword evidence="1" id="KW-0732">Signal</keyword>
<dbReference type="Pfam" id="PF07589">
    <property type="entry name" value="PEP-CTERM"/>
    <property type="match status" value="1"/>
</dbReference>
<feature type="domain" description="Ice-binding protein C-terminal" evidence="2">
    <location>
        <begin position="361"/>
        <end position="383"/>
    </location>
</feature>
<dbReference type="RefSeq" id="WP_145434467.1">
    <property type="nucleotide sequence ID" value="NZ_CP036339.1"/>
</dbReference>
<feature type="chain" id="PRO_5022223228" description="Ice-binding protein C-terminal domain-containing protein" evidence="1">
    <location>
        <begin position="25"/>
        <end position="386"/>
    </location>
</feature>
<dbReference type="NCBIfam" id="TIGR02595">
    <property type="entry name" value="PEP_CTERM"/>
    <property type="match status" value="1"/>
</dbReference>
<evidence type="ECO:0000313" key="3">
    <source>
        <dbReference type="EMBL" id="QDT74732.1"/>
    </source>
</evidence>
<dbReference type="Proteomes" id="UP000317909">
    <property type="component" value="Chromosome"/>
</dbReference>